<reference evidence="14 15" key="1">
    <citation type="submission" date="2019-03" db="EMBL/GenBank/DDBJ databases">
        <title>Rhodosporidium diobovatum UCD-FST 08-225 genome sequencing, assembly, and annotation.</title>
        <authorList>
            <person name="Fakankun I.U."/>
            <person name="Fristensky B."/>
            <person name="Levin D.B."/>
        </authorList>
    </citation>
    <scope>NUCLEOTIDE SEQUENCE [LARGE SCALE GENOMIC DNA]</scope>
    <source>
        <strain evidence="14 15">UCD-FST 08-225</strain>
    </source>
</reference>
<dbReference type="GO" id="GO:0004497">
    <property type="term" value="F:monooxygenase activity"/>
    <property type="evidence" value="ECO:0007669"/>
    <property type="project" value="UniProtKB-KW"/>
</dbReference>
<dbReference type="Proteomes" id="UP000311382">
    <property type="component" value="Unassembled WGS sequence"/>
</dbReference>
<keyword evidence="8" id="KW-0503">Monooxygenase</keyword>
<evidence type="ECO:0000256" key="1">
    <source>
        <dbReference type="ARBA" id="ARBA00001973"/>
    </source>
</evidence>
<keyword evidence="7" id="KW-0186">Copper</keyword>
<comment type="similarity">
    <text evidence="11">Belongs to the polysaccharide monooxygenase AA14 family.</text>
</comment>
<dbReference type="OrthoDB" id="2019572at2759"/>
<evidence type="ECO:0000256" key="7">
    <source>
        <dbReference type="ARBA" id="ARBA00023008"/>
    </source>
</evidence>
<dbReference type="STRING" id="5288.A0A5C5FT21"/>
<name>A0A5C5FT21_9BASI</name>
<feature type="compositionally biased region" description="Low complexity" evidence="12">
    <location>
        <begin position="290"/>
        <end position="319"/>
    </location>
</feature>
<proteinExistence type="inferred from homology"/>
<keyword evidence="6" id="KW-0560">Oxidoreductase</keyword>
<feature type="compositionally biased region" description="Basic residues" evidence="12">
    <location>
        <begin position="437"/>
        <end position="449"/>
    </location>
</feature>
<dbReference type="InterPro" id="IPR054497">
    <property type="entry name" value="LPMO_AA14"/>
</dbReference>
<evidence type="ECO:0000256" key="8">
    <source>
        <dbReference type="ARBA" id="ARBA00023033"/>
    </source>
</evidence>
<comment type="cofactor">
    <cofactor evidence="1">
        <name>Cu(2+)</name>
        <dbReference type="ChEBI" id="CHEBI:29036"/>
    </cofactor>
</comment>
<dbReference type="GO" id="GO:0005576">
    <property type="term" value="C:extracellular region"/>
    <property type="evidence" value="ECO:0007669"/>
    <property type="project" value="UniProtKB-SubCell"/>
</dbReference>
<feature type="compositionally biased region" description="Low complexity" evidence="12">
    <location>
        <begin position="412"/>
        <end position="434"/>
    </location>
</feature>
<organism evidence="14 15">
    <name type="scientific">Rhodotorula diobovata</name>
    <dbReference type="NCBI Taxonomy" id="5288"/>
    <lineage>
        <taxon>Eukaryota</taxon>
        <taxon>Fungi</taxon>
        <taxon>Dikarya</taxon>
        <taxon>Basidiomycota</taxon>
        <taxon>Pucciniomycotina</taxon>
        <taxon>Microbotryomycetes</taxon>
        <taxon>Sporidiobolales</taxon>
        <taxon>Sporidiobolaceae</taxon>
        <taxon>Rhodotorula</taxon>
    </lineage>
</organism>
<keyword evidence="10" id="KW-0325">Glycoprotein</keyword>
<protein>
    <recommendedName>
        <fullName evidence="16">Proteophosphoglycan ppg4</fullName>
    </recommendedName>
</protein>
<feature type="signal peptide" evidence="13">
    <location>
        <begin position="1"/>
        <end position="23"/>
    </location>
</feature>
<comment type="subcellular location">
    <subcellularLocation>
        <location evidence="2">Secreted</location>
    </subcellularLocation>
</comment>
<feature type="region of interest" description="Disordered" evidence="12">
    <location>
        <begin position="290"/>
        <end position="449"/>
    </location>
</feature>
<keyword evidence="15" id="KW-1185">Reference proteome</keyword>
<evidence type="ECO:0000313" key="14">
    <source>
        <dbReference type="EMBL" id="TNY19114.1"/>
    </source>
</evidence>
<feature type="compositionally biased region" description="Low complexity" evidence="12">
    <location>
        <begin position="343"/>
        <end position="391"/>
    </location>
</feature>
<evidence type="ECO:0000256" key="9">
    <source>
        <dbReference type="ARBA" id="ARBA00023157"/>
    </source>
</evidence>
<accession>A0A5C5FT21</accession>
<keyword evidence="3" id="KW-0964">Secreted</keyword>
<evidence type="ECO:0000256" key="10">
    <source>
        <dbReference type="ARBA" id="ARBA00023180"/>
    </source>
</evidence>
<feature type="chain" id="PRO_5022687053" description="Proteophosphoglycan ppg4" evidence="13">
    <location>
        <begin position="24"/>
        <end position="523"/>
    </location>
</feature>
<evidence type="ECO:0000256" key="13">
    <source>
        <dbReference type="SAM" id="SignalP"/>
    </source>
</evidence>
<keyword evidence="4" id="KW-0479">Metal-binding</keyword>
<evidence type="ECO:0000256" key="4">
    <source>
        <dbReference type="ARBA" id="ARBA00022723"/>
    </source>
</evidence>
<keyword evidence="5 13" id="KW-0732">Signal</keyword>
<evidence type="ECO:0000256" key="2">
    <source>
        <dbReference type="ARBA" id="ARBA00004613"/>
    </source>
</evidence>
<evidence type="ECO:0000256" key="5">
    <source>
        <dbReference type="ARBA" id="ARBA00022729"/>
    </source>
</evidence>
<dbReference type="EMBL" id="SOZI01000108">
    <property type="protein sequence ID" value="TNY19114.1"/>
    <property type="molecule type" value="Genomic_DNA"/>
</dbReference>
<evidence type="ECO:0000256" key="3">
    <source>
        <dbReference type="ARBA" id="ARBA00022525"/>
    </source>
</evidence>
<evidence type="ECO:0008006" key="16">
    <source>
        <dbReference type="Google" id="ProtNLM"/>
    </source>
</evidence>
<evidence type="ECO:0000313" key="15">
    <source>
        <dbReference type="Proteomes" id="UP000311382"/>
    </source>
</evidence>
<dbReference type="AlphaFoldDB" id="A0A5C5FT21"/>
<dbReference type="Pfam" id="PF22810">
    <property type="entry name" value="LPMO_AA14"/>
    <property type="match status" value="1"/>
</dbReference>
<comment type="caution">
    <text evidence="14">The sequence shown here is derived from an EMBL/GenBank/DDBJ whole genome shotgun (WGS) entry which is preliminary data.</text>
</comment>
<gene>
    <name evidence="14" type="ORF">DMC30DRAFT_448252</name>
</gene>
<feature type="compositionally biased region" description="Polar residues" evidence="12">
    <location>
        <begin position="401"/>
        <end position="410"/>
    </location>
</feature>
<dbReference type="GO" id="GO:0046872">
    <property type="term" value="F:metal ion binding"/>
    <property type="evidence" value="ECO:0007669"/>
    <property type="project" value="UniProtKB-KW"/>
</dbReference>
<evidence type="ECO:0000256" key="6">
    <source>
        <dbReference type="ARBA" id="ARBA00023002"/>
    </source>
</evidence>
<evidence type="ECO:0000256" key="11">
    <source>
        <dbReference type="ARBA" id="ARBA00046340"/>
    </source>
</evidence>
<sequence length="523" mass="54830">MLSLSRRAVLLVAGMALFPGAQVALVEAHMSSWLPSMYGVGADFAYDAGDPVTPIGPGVEKQDDWWFRGPEYRALKPQDGAVTDLPAGGSIEIEIACHVAWTSYGIHPTDPASELSACPDNYGAYHAGDPAGPLDDSLVSGCALAIADKDDIEKVGWDDLAVFSVNHNCVRQKVTTFEVPERMPSCTGDKLWLANNGTANFYMTAFDCRITDVDESLARPILPVIDPVYCAPDDSTCELAVGAKRPLYAYNQPTNVVWEGNDARPGYHASWSFPIDGAQTDIFDLAAAPSTTTSEAPVVSSTTRSAATTSSHARPRTSTEAVPTVLTTSSTTRSHSDHHTVKTTTTSSASASTATTSARTTDARTSSASSSSGTSSSGSESLSTSAPSLPANDAPPRHSRSASGRKSSMRQAADSAPTPSTSSRSSSSHAHAARPGLYKHHRGSKHHAVHFHGHSHPLIDVLEAVNSTLADAVEGLEVGDAAKLELHILERRAETSHGLRSGGVAASLAGASFVLSVALCALL</sequence>
<keyword evidence="9" id="KW-1015">Disulfide bond</keyword>
<evidence type="ECO:0000256" key="12">
    <source>
        <dbReference type="SAM" id="MobiDB-lite"/>
    </source>
</evidence>